<dbReference type="InterPro" id="IPR029058">
    <property type="entry name" value="AB_hydrolase_fold"/>
</dbReference>
<dbReference type="Proteomes" id="UP000191448">
    <property type="component" value="Unassembled WGS sequence"/>
</dbReference>
<dbReference type="AlphaFoldDB" id="A0A1V4SWT0"/>
<dbReference type="InterPro" id="IPR050266">
    <property type="entry name" value="AB_hydrolase_sf"/>
</dbReference>
<dbReference type="Gene3D" id="3.40.50.1820">
    <property type="entry name" value="alpha/beta hydrolase"/>
    <property type="match status" value="1"/>
</dbReference>
<evidence type="ECO:0000313" key="4">
    <source>
        <dbReference type="Proteomes" id="UP000191448"/>
    </source>
</evidence>
<proteinExistence type="predicted"/>
<dbReference type="Pfam" id="PF00561">
    <property type="entry name" value="Abhydrolase_1"/>
    <property type="match status" value="1"/>
</dbReference>
<comment type="caution">
    <text evidence="3">The sequence shown here is derived from an EMBL/GenBank/DDBJ whole genome shotgun (WGS) entry which is preliminary data.</text>
</comment>
<dbReference type="PANTHER" id="PTHR43798:SF33">
    <property type="entry name" value="HYDROLASE, PUTATIVE (AFU_ORTHOLOGUE AFUA_2G14860)-RELATED"/>
    <property type="match status" value="1"/>
</dbReference>
<keyword evidence="1" id="KW-1133">Transmembrane helix</keyword>
<dbReference type="InterPro" id="IPR000073">
    <property type="entry name" value="AB_hydrolase_1"/>
</dbReference>
<accession>A0A1V4SWT0</accession>
<keyword evidence="1" id="KW-0472">Membrane</keyword>
<dbReference type="GO" id="GO:0018786">
    <property type="term" value="F:haloalkane dehalogenase activity"/>
    <property type="evidence" value="ECO:0007669"/>
    <property type="project" value="UniProtKB-EC"/>
</dbReference>
<dbReference type="SUPFAM" id="SSF53474">
    <property type="entry name" value="alpha/beta-Hydrolases"/>
    <property type="match status" value="1"/>
</dbReference>
<evidence type="ECO:0000259" key="2">
    <source>
        <dbReference type="Pfam" id="PF00561"/>
    </source>
</evidence>
<evidence type="ECO:0000313" key="3">
    <source>
        <dbReference type="EMBL" id="OPX49005.1"/>
    </source>
</evidence>
<keyword evidence="1" id="KW-0812">Transmembrane</keyword>
<organism evidence="3 4">
    <name type="scientific">Clostridium thermobutyricum DSM 4928</name>
    <dbReference type="NCBI Taxonomy" id="1121339"/>
    <lineage>
        <taxon>Bacteria</taxon>
        <taxon>Bacillati</taxon>
        <taxon>Bacillota</taxon>
        <taxon>Clostridia</taxon>
        <taxon>Eubacteriales</taxon>
        <taxon>Clostridiaceae</taxon>
        <taxon>Clostridium</taxon>
    </lineage>
</organism>
<keyword evidence="3" id="KW-0378">Hydrolase</keyword>
<evidence type="ECO:0000256" key="1">
    <source>
        <dbReference type="SAM" id="Phobius"/>
    </source>
</evidence>
<reference evidence="3 4" key="1">
    <citation type="submission" date="2016-02" db="EMBL/GenBank/DDBJ databases">
        <title>Genome sequence of Clostridium thermobutyricum DSM 4928.</title>
        <authorList>
            <person name="Poehlein A."/>
            <person name="Daniel R."/>
        </authorList>
    </citation>
    <scope>NUCLEOTIDE SEQUENCE [LARGE SCALE GENOMIC DNA]</scope>
    <source>
        <strain evidence="3 4">DSM 4928</strain>
    </source>
</reference>
<dbReference type="EMBL" id="LTAY01000026">
    <property type="protein sequence ID" value="OPX49005.1"/>
    <property type="molecule type" value="Genomic_DNA"/>
</dbReference>
<feature type="domain" description="AB hydrolase-1" evidence="2">
    <location>
        <begin position="80"/>
        <end position="183"/>
    </location>
</feature>
<dbReference type="GO" id="GO:0047372">
    <property type="term" value="F:monoacylglycerol lipase activity"/>
    <property type="evidence" value="ECO:0007669"/>
    <property type="project" value="TreeGrafter"/>
</dbReference>
<sequence>MSLLAESNSLKKINMREKVPMTVKIKRIIYIIIAIFAIGFGIQLVYNFVSGEMIKTKNTYVTIDTKKVYYHAAGAGDYTVIFSNPIGTNMYEWNKTIESLDKLGVRTFVYNRNGYGLSDGSEKMTPKEQAEQLEKVLKKAAITGNYILVGEGYGSLVLTNFAKEHPSNVKGVVLINPINEANKSEYHNFKNFMSLGGKKIQAIGANFTLTWLLDKIGLATNYPDFEKNLTNEKEKDQYDWLKNKAPYRKAIYNESKNLYDMSSNSETKGMFNNIPLYIISNIKDNPLKDLGSKDYTTEFYTDYSGHSFASENPKDVSSAITRVVDQAIRINAREKENNK</sequence>
<dbReference type="PANTHER" id="PTHR43798">
    <property type="entry name" value="MONOACYLGLYCEROL LIPASE"/>
    <property type="match status" value="1"/>
</dbReference>
<protein>
    <submittedName>
        <fullName evidence="3">Haloalkane dehalogenase</fullName>
        <ecNumber evidence="3">3.8.1.5</ecNumber>
    </submittedName>
</protein>
<gene>
    <name evidence="3" type="primary">dhaA</name>
    <name evidence="3" type="ORF">CLTHE_07520</name>
</gene>
<name>A0A1V4SWT0_9CLOT</name>
<dbReference type="GO" id="GO:0046464">
    <property type="term" value="P:acylglycerol catabolic process"/>
    <property type="evidence" value="ECO:0007669"/>
    <property type="project" value="TreeGrafter"/>
</dbReference>
<dbReference type="GO" id="GO:0016020">
    <property type="term" value="C:membrane"/>
    <property type="evidence" value="ECO:0007669"/>
    <property type="project" value="TreeGrafter"/>
</dbReference>
<feature type="transmembrane region" description="Helical" evidence="1">
    <location>
        <begin position="28"/>
        <end position="49"/>
    </location>
</feature>
<dbReference type="EC" id="3.8.1.5" evidence="3"/>